<accession>A0A174QJA6</accession>
<dbReference type="Proteomes" id="UP000095413">
    <property type="component" value="Unassembled WGS sequence"/>
</dbReference>
<dbReference type="EMBL" id="CZBA01000014">
    <property type="protein sequence ID" value="CUP73352.1"/>
    <property type="molecule type" value="Genomic_DNA"/>
</dbReference>
<evidence type="ECO:0000313" key="1">
    <source>
        <dbReference type="EMBL" id="CUP73352.1"/>
    </source>
</evidence>
<name>A0A174QJA6_9FIRM</name>
<dbReference type="AlphaFoldDB" id="A0A174QJA6"/>
<protein>
    <submittedName>
        <fullName evidence="1">Uncharacterized protein</fullName>
    </submittedName>
</protein>
<dbReference type="RefSeq" id="WP_044921327.1">
    <property type="nucleotide sequence ID" value="NZ_CZBA01000014.1"/>
</dbReference>
<sequence length="154" mass="18676">MESKVFDVEAAGLTLQFEFYTFDSIQEDLKKIFGDQVKQYNMSIYKKWSQIRQDQDKDRETKFFTYIKFFIEKKTNKTYGLIGGKTNYNNPDISLHDEKENERRFGRLFMKSNKEEYEMSNMILVVHHKKADEDSMQAFFIERYVQRKYNLFDS</sequence>
<dbReference type="OrthoDB" id="2056032at2"/>
<proteinExistence type="predicted"/>
<evidence type="ECO:0000313" key="2">
    <source>
        <dbReference type="Proteomes" id="UP000095413"/>
    </source>
</evidence>
<reference evidence="1 2" key="1">
    <citation type="submission" date="2015-09" db="EMBL/GenBank/DDBJ databases">
        <authorList>
            <consortium name="Pathogen Informatics"/>
        </authorList>
    </citation>
    <scope>NUCLEOTIDE SEQUENCE [LARGE SCALE GENOMIC DNA]</scope>
    <source>
        <strain evidence="1 2">2789STDY5834921</strain>
    </source>
</reference>
<organism evidence="1 2">
    <name type="scientific">Blautia obeum</name>
    <dbReference type="NCBI Taxonomy" id="40520"/>
    <lineage>
        <taxon>Bacteria</taxon>
        <taxon>Bacillati</taxon>
        <taxon>Bacillota</taxon>
        <taxon>Clostridia</taxon>
        <taxon>Lachnospirales</taxon>
        <taxon>Lachnospiraceae</taxon>
        <taxon>Blautia</taxon>
    </lineage>
</organism>
<gene>
    <name evidence="1" type="ORF">ERS852533_02350</name>
</gene>